<reference evidence="2 3" key="1">
    <citation type="journal article" date="2019" name="Commun. Biol.">
        <title>The bagworm genome reveals a unique fibroin gene that provides high tensile strength.</title>
        <authorList>
            <person name="Kono N."/>
            <person name="Nakamura H."/>
            <person name="Ohtoshi R."/>
            <person name="Tomita M."/>
            <person name="Numata K."/>
            <person name="Arakawa K."/>
        </authorList>
    </citation>
    <scope>NUCLEOTIDE SEQUENCE [LARGE SCALE GENOMIC DNA]</scope>
</reference>
<keyword evidence="2" id="KW-0548">Nucleotidyltransferase</keyword>
<evidence type="ECO:0000259" key="1">
    <source>
        <dbReference type="PROSITE" id="PS50878"/>
    </source>
</evidence>
<dbReference type="InterPro" id="IPR006149">
    <property type="entry name" value="EB_dom"/>
</dbReference>
<organism evidence="2 3">
    <name type="scientific">Eumeta variegata</name>
    <name type="common">Bagworm moth</name>
    <name type="synonym">Eumeta japonica</name>
    <dbReference type="NCBI Taxonomy" id="151549"/>
    <lineage>
        <taxon>Eukaryota</taxon>
        <taxon>Metazoa</taxon>
        <taxon>Ecdysozoa</taxon>
        <taxon>Arthropoda</taxon>
        <taxon>Hexapoda</taxon>
        <taxon>Insecta</taxon>
        <taxon>Pterygota</taxon>
        <taxon>Neoptera</taxon>
        <taxon>Endopterygota</taxon>
        <taxon>Lepidoptera</taxon>
        <taxon>Glossata</taxon>
        <taxon>Ditrysia</taxon>
        <taxon>Tineoidea</taxon>
        <taxon>Psychidae</taxon>
        <taxon>Oiketicinae</taxon>
        <taxon>Eumeta</taxon>
    </lineage>
</organism>
<protein>
    <submittedName>
        <fullName evidence="2">Probable RNA-directed DNA polymerase from transposon BS</fullName>
    </submittedName>
</protein>
<comment type="caution">
    <text evidence="2">The sequence shown here is derived from an EMBL/GenBank/DDBJ whole genome shotgun (WGS) entry which is preliminary data.</text>
</comment>
<dbReference type="EMBL" id="BGZK01000362">
    <property type="protein sequence ID" value="GBP39269.1"/>
    <property type="molecule type" value="Genomic_DNA"/>
</dbReference>
<gene>
    <name evidence="2" type="primary">RTase</name>
    <name evidence="2" type="ORF">EVAR_22676_1</name>
</gene>
<keyword evidence="2" id="KW-0808">Transferase</keyword>
<sequence length="977" mass="108011">MTMTVFGHRDHDDLSPGSACILLFAKTTLALWSCANDLDCSSTEGALCVQGDCVCPAGQEAVLGGTRCVNGMVKKVSLIYIFHSTLRESVYKTSPVLKYKALVIRNHEAKEGSCPTWLHGNMEGRSTTEAGVELIQQIFDAWEDSWDAIGVFCDLSKAFDCVHHDTLIRKLHHYGVTGRSLGLLESYLSDRIQRVDINGERSSGSAVNMGVPQGSVLGPFLFLVYINDLPHLVKNGHGIVLFADDTSLLFKIDRHQPAFDEVNSTISEIVEWFSINNLLLNERKTKLVKFSLSDSKLIDTNVMVKTSITIYIRKPGICQEKYRIVPKRSDIHNINTRHKNDLAAHKTRLSFCDCAAGHHYFRGRCWPSREYGEGCTRDEECQSILRNPFNMQCSNGFCTCAEGYYLRQRGECRKIGYGREVGWSNNWPFLIPGVGDGCVLDVDCQFQNGVCDQRSFTCYNSLEGIPEQTMGNLSTRASAVAADAISRQDGAACGDGACQPPFVCTNQNICACPIGYFPNDDGTNCMAHLGSPGTAEQCVGLFKIIEDGVCTCQANFYYEHNMRDCAKATLRISDSCLSDAMCHTFGAASYCGQPVAPWGLRSCQCNPEYAVRNDALSVCQLFRGIDEECESDDECYAGERPISCAADDNGIRRCTCPEHLRPEAGLCLDSDLVLGDACQVTAECNGTQNAACESSVCACDSNFQQVGDLCSPRKDFNFIFTHDRHYRHSFAWLSVSIPILITINYLYEIRSVPFRRQLNLETNTMRGLYNNPVKCLSHTHNQFRLPAAELGGECAQDSDCVIENTACVHEDGTSACQCVEGFVRFEDECLSVSEGYNSTCIESIQCHDSLGEGGVCIDNACFCSQGYHFLNERCWRSIGLQGDCSRSIDCFLGELSDRVVCRNSLCQCDFDYVYLENENTCDKQPDTDGSDGGLCFITCGEDALSVDRSGQLYFTCDSGHTLSPCTSPQRSVNELED</sequence>
<dbReference type="Pfam" id="PF01683">
    <property type="entry name" value="EB"/>
    <property type="match status" value="2"/>
</dbReference>
<accession>A0A4C1VKV2</accession>
<dbReference type="PROSITE" id="PS01186">
    <property type="entry name" value="EGF_2"/>
    <property type="match status" value="1"/>
</dbReference>
<dbReference type="InterPro" id="IPR000742">
    <property type="entry name" value="EGF"/>
</dbReference>
<dbReference type="PROSITE" id="PS50878">
    <property type="entry name" value="RT_POL"/>
    <property type="match status" value="1"/>
</dbReference>
<dbReference type="OrthoDB" id="504708at2759"/>
<dbReference type="Proteomes" id="UP000299102">
    <property type="component" value="Unassembled WGS sequence"/>
</dbReference>
<dbReference type="Pfam" id="PF00078">
    <property type="entry name" value="RVT_1"/>
    <property type="match status" value="1"/>
</dbReference>
<feature type="domain" description="Reverse transcriptase" evidence="1">
    <location>
        <begin position="1"/>
        <end position="304"/>
    </location>
</feature>
<keyword evidence="2" id="KW-0695">RNA-directed DNA polymerase</keyword>
<keyword evidence="3" id="KW-1185">Reference proteome</keyword>
<dbReference type="PANTHER" id="PTHR39069:SF8">
    <property type="entry name" value="FI17111P1"/>
    <property type="match status" value="1"/>
</dbReference>
<dbReference type="AlphaFoldDB" id="A0A4C1VKV2"/>
<dbReference type="SMART" id="SM00181">
    <property type="entry name" value="EGF"/>
    <property type="match status" value="6"/>
</dbReference>
<evidence type="ECO:0000313" key="3">
    <source>
        <dbReference type="Proteomes" id="UP000299102"/>
    </source>
</evidence>
<proteinExistence type="predicted"/>
<dbReference type="GO" id="GO:0003964">
    <property type="term" value="F:RNA-directed DNA polymerase activity"/>
    <property type="evidence" value="ECO:0007669"/>
    <property type="project" value="UniProtKB-KW"/>
</dbReference>
<dbReference type="PANTHER" id="PTHR39069">
    <property type="entry name" value="ECDYSONE-INDUCIBLE GENE E1, ISOFORM A"/>
    <property type="match status" value="1"/>
</dbReference>
<dbReference type="InterPro" id="IPR000477">
    <property type="entry name" value="RT_dom"/>
</dbReference>
<name>A0A4C1VKV2_EUMVA</name>
<evidence type="ECO:0000313" key="2">
    <source>
        <dbReference type="EMBL" id="GBP39269.1"/>
    </source>
</evidence>